<accession>A0A8K0SWB6</accession>
<comment type="similarity">
    <text evidence="2">Belongs to the glycosyl hydrolase 88 family.</text>
</comment>
<dbReference type="InterPro" id="IPR012341">
    <property type="entry name" value="6hp_glycosidase-like_sf"/>
</dbReference>
<dbReference type="InterPro" id="IPR052369">
    <property type="entry name" value="UG_Glycosaminoglycan_Hydrolase"/>
</dbReference>
<gene>
    <name evidence="3" type="ORF">B0I35DRAFT_427315</name>
</gene>
<dbReference type="InterPro" id="IPR008928">
    <property type="entry name" value="6-hairpin_glycosidase_sf"/>
</dbReference>
<name>A0A8K0SWB6_9HYPO</name>
<keyword evidence="4" id="KW-1185">Reference proteome</keyword>
<evidence type="ECO:0000313" key="4">
    <source>
        <dbReference type="Proteomes" id="UP000813444"/>
    </source>
</evidence>
<evidence type="ECO:0000256" key="1">
    <source>
        <dbReference type="ARBA" id="ARBA00022801"/>
    </source>
</evidence>
<dbReference type="PANTHER" id="PTHR36845">
    <property type="entry name" value="HYDROLASE, PUTATIVE (AFU_ORTHOLOGUE AFUA_7G05090)-RELATED"/>
    <property type="match status" value="1"/>
</dbReference>
<evidence type="ECO:0000256" key="2">
    <source>
        <dbReference type="ARBA" id="ARBA00038358"/>
    </source>
</evidence>
<sequence length="70" mass="8017">MLIVHGYSDTSTWARGQAWGILNYAQAYIWSKDTKFLQASCGPSGYFLYRLETTLLAVELMYHNGILMHL</sequence>
<reference evidence="3" key="1">
    <citation type="journal article" date="2021" name="Nat. Commun.">
        <title>Genetic determinants of endophytism in the Arabidopsis root mycobiome.</title>
        <authorList>
            <person name="Mesny F."/>
            <person name="Miyauchi S."/>
            <person name="Thiergart T."/>
            <person name="Pickel B."/>
            <person name="Atanasova L."/>
            <person name="Karlsson M."/>
            <person name="Huettel B."/>
            <person name="Barry K.W."/>
            <person name="Haridas S."/>
            <person name="Chen C."/>
            <person name="Bauer D."/>
            <person name="Andreopoulos W."/>
            <person name="Pangilinan J."/>
            <person name="LaButti K."/>
            <person name="Riley R."/>
            <person name="Lipzen A."/>
            <person name="Clum A."/>
            <person name="Drula E."/>
            <person name="Henrissat B."/>
            <person name="Kohler A."/>
            <person name="Grigoriev I.V."/>
            <person name="Martin F.M."/>
            <person name="Hacquard S."/>
        </authorList>
    </citation>
    <scope>NUCLEOTIDE SEQUENCE</scope>
    <source>
        <strain evidence="3">MPI-CAGE-CH-0235</strain>
    </source>
</reference>
<proteinExistence type="inferred from homology"/>
<organism evidence="3 4">
    <name type="scientific">Stachybotrys elegans</name>
    <dbReference type="NCBI Taxonomy" id="80388"/>
    <lineage>
        <taxon>Eukaryota</taxon>
        <taxon>Fungi</taxon>
        <taxon>Dikarya</taxon>
        <taxon>Ascomycota</taxon>
        <taxon>Pezizomycotina</taxon>
        <taxon>Sordariomycetes</taxon>
        <taxon>Hypocreomycetidae</taxon>
        <taxon>Hypocreales</taxon>
        <taxon>Stachybotryaceae</taxon>
        <taxon>Stachybotrys</taxon>
    </lineage>
</organism>
<evidence type="ECO:0000313" key="3">
    <source>
        <dbReference type="EMBL" id="KAH7323215.1"/>
    </source>
</evidence>
<dbReference type="Proteomes" id="UP000813444">
    <property type="component" value="Unassembled WGS sequence"/>
</dbReference>
<dbReference type="GO" id="GO:0000272">
    <property type="term" value="P:polysaccharide catabolic process"/>
    <property type="evidence" value="ECO:0007669"/>
    <property type="project" value="TreeGrafter"/>
</dbReference>
<dbReference type="AlphaFoldDB" id="A0A8K0SWB6"/>
<dbReference type="EMBL" id="JAGPNK010000004">
    <property type="protein sequence ID" value="KAH7323215.1"/>
    <property type="molecule type" value="Genomic_DNA"/>
</dbReference>
<keyword evidence="1" id="KW-0378">Hydrolase</keyword>
<dbReference type="Gene3D" id="1.50.10.10">
    <property type="match status" value="1"/>
</dbReference>
<dbReference type="SUPFAM" id="SSF48208">
    <property type="entry name" value="Six-hairpin glycosidases"/>
    <property type="match status" value="1"/>
</dbReference>
<dbReference type="PANTHER" id="PTHR36845:SF1">
    <property type="entry name" value="HYDROLASE, PUTATIVE (AFU_ORTHOLOGUE AFUA_7G05090)-RELATED"/>
    <property type="match status" value="1"/>
</dbReference>
<comment type="caution">
    <text evidence="3">The sequence shown here is derived from an EMBL/GenBank/DDBJ whole genome shotgun (WGS) entry which is preliminary data.</text>
</comment>
<dbReference type="GO" id="GO:0052757">
    <property type="term" value="F:chondroitin hydrolase activity"/>
    <property type="evidence" value="ECO:0007669"/>
    <property type="project" value="TreeGrafter"/>
</dbReference>
<protein>
    <submittedName>
        <fullName evidence="3">Uncharacterized protein</fullName>
    </submittedName>
</protein>
<dbReference type="OrthoDB" id="2317065at2759"/>